<protein>
    <submittedName>
        <fullName evidence="2">Uncharacterized protein</fullName>
    </submittedName>
</protein>
<organism evidence="2 3">
    <name type="scientific">Caerostris darwini</name>
    <dbReference type="NCBI Taxonomy" id="1538125"/>
    <lineage>
        <taxon>Eukaryota</taxon>
        <taxon>Metazoa</taxon>
        <taxon>Ecdysozoa</taxon>
        <taxon>Arthropoda</taxon>
        <taxon>Chelicerata</taxon>
        <taxon>Arachnida</taxon>
        <taxon>Araneae</taxon>
        <taxon>Araneomorphae</taxon>
        <taxon>Entelegynae</taxon>
        <taxon>Araneoidea</taxon>
        <taxon>Araneidae</taxon>
        <taxon>Caerostris</taxon>
    </lineage>
</organism>
<dbReference type="Proteomes" id="UP001054837">
    <property type="component" value="Unassembled WGS sequence"/>
</dbReference>
<dbReference type="EMBL" id="BPLQ01011699">
    <property type="protein sequence ID" value="GIY59670.1"/>
    <property type="molecule type" value="Genomic_DNA"/>
</dbReference>
<keyword evidence="1" id="KW-0812">Transmembrane</keyword>
<evidence type="ECO:0000313" key="2">
    <source>
        <dbReference type="EMBL" id="GIY59670.1"/>
    </source>
</evidence>
<name>A0AAV4UQF8_9ARAC</name>
<gene>
    <name evidence="2" type="ORF">CDAR_505361</name>
</gene>
<dbReference type="AlphaFoldDB" id="A0AAV4UQF8"/>
<keyword evidence="3" id="KW-1185">Reference proteome</keyword>
<keyword evidence="1" id="KW-0472">Membrane</keyword>
<sequence length="189" mass="21138">MPVIFGEGIWRGFLPSTRTKERPSPPSDSRIHSRPLWGCFNGFLASLPPLLLTTYFLIPSHSLQTFSSLPPFFSQTTFSLHLFVFKLCLLFPPLLLTTYFLLPSPSLQTFSSRPPSSNNLLSPSIAAFFQTFPSHHTPSSHNLLSLSILSLQTFPSLPIAFFSQPTFSFHPSLQTFASLPTLFISQPTF</sequence>
<feature type="transmembrane region" description="Helical" evidence="1">
    <location>
        <begin position="36"/>
        <end position="58"/>
    </location>
</feature>
<comment type="caution">
    <text evidence="2">The sequence shown here is derived from an EMBL/GenBank/DDBJ whole genome shotgun (WGS) entry which is preliminary data.</text>
</comment>
<keyword evidence="1" id="KW-1133">Transmembrane helix</keyword>
<proteinExistence type="predicted"/>
<reference evidence="2 3" key="1">
    <citation type="submission" date="2021-06" db="EMBL/GenBank/DDBJ databases">
        <title>Caerostris darwini draft genome.</title>
        <authorList>
            <person name="Kono N."/>
            <person name="Arakawa K."/>
        </authorList>
    </citation>
    <scope>NUCLEOTIDE SEQUENCE [LARGE SCALE GENOMIC DNA]</scope>
</reference>
<evidence type="ECO:0000313" key="3">
    <source>
        <dbReference type="Proteomes" id="UP001054837"/>
    </source>
</evidence>
<evidence type="ECO:0000256" key="1">
    <source>
        <dbReference type="SAM" id="Phobius"/>
    </source>
</evidence>
<accession>A0AAV4UQF8</accession>
<feature type="transmembrane region" description="Helical" evidence="1">
    <location>
        <begin position="78"/>
        <end position="102"/>
    </location>
</feature>